<name>A0A5Q2ML58_9ACTN</name>
<dbReference type="InterPro" id="IPR013429">
    <property type="entry name" value="Regulatory_FmdB_Zinc_ribbon"/>
</dbReference>
<dbReference type="NCBIfam" id="TIGR02605">
    <property type="entry name" value="CxxC_CxxC_SSSS"/>
    <property type="match status" value="1"/>
</dbReference>
<evidence type="ECO:0000256" key="1">
    <source>
        <dbReference type="SAM" id="MobiDB-lite"/>
    </source>
</evidence>
<reference evidence="3 4" key="1">
    <citation type="submission" date="2019-11" db="EMBL/GenBank/DDBJ databases">
        <authorList>
            <person name="Li J."/>
        </authorList>
    </citation>
    <scope>NUCLEOTIDE SEQUENCE [LARGE SCALE GENOMIC DNA]</scope>
    <source>
        <strain evidence="3 4">MF47</strain>
    </source>
</reference>
<gene>
    <name evidence="3" type="ORF">GEV26_10875</name>
</gene>
<dbReference type="RefSeq" id="WP_153653092.1">
    <property type="nucleotide sequence ID" value="NZ_CP045737.1"/>
</dbReference>
<sequence>MPSYEFRCATCGPFQIGRALDQAGDPCLCPRCFEAAKRVFTPPSLTIPRGALRHASKTGRRTIDRALSGEPTTTGGPTGRRLPSAGHSH</sequence>
<dbReference type="EMBL" id="CP045737">
    <property type="protein sequence ID" value="QGG41826.1"/>
    <property type="molecule type" value="Genomic_DNA"/>
</dbReference>
<dbReference type="KEGG" id="aef:GEV26_10875"/>
<organism evidence="3 4">
    <name type="scientific">Aeromicrobium yanjiei</name>
    <dbReference type="NCBI Taxonomy" id="2662028"/>
    <lineage>
        <taxon>Bacteria</taxon>
        <taxon>Bacillati</taxon>
        <taxon>Actinomycetota</taxon>
        <taxon>Actinomycetes</taxon>
        <taxon>Propionibacteriales</taxon>
        <taxon>Nocardioidaceae</taxon>
        <taxon>Aeromicrobium</taxon>
    </lineage>
</organism>
<dbReference type="Proteomes" id="UP000392064">
    <property type="component" value="Chromosome"/>
</dbReference>
<keyword evidence="4" id="KW-1185">Reference proteome</keyword>
<dbReference type="AlphaFoldDB" id="A0A5Q2ML58"/>
<evidence type="ECO:0000313" key="4">
    <source>
        <dbReference type="Proteomes" id="UP000392064"/>
    </source>
</evidence>
<protein>
    <recommendedName>
        <fullName evidence="2">Putative regulatory protein FmdB zinc ribbon domain-containing protein</fullName>
    </recommendedName>
</protein>
<feature type="compositionally biased region" description="Basic residues" evidence="1">
    <location>
        <begin position="51"/>
        <end position="60"/>
    </location>
</feature>
<proteinExistence type="predicted"/>
<accession>A0A5Q2ML58</accession>
<dbReference type="SMART" id="SM00834">
    <property type="entry name" value="CxxC_CXXC_SSSS"/>
    <property type="match status" value="1"/>
</dbReference>
<feature type="region of interest" description="Disordered" evidence="1">
    <location>
        <begin position="45"/>
        <end position="89"/>
    </location>
</feature>
<feature type="domain" description="Putative regulatory protein FmdB zinc ribbon" evidence="2">
    <location>
        <begin position="1"/>
        <end position="41"/>
    </location>
</feature>
<evidence type="ECO:0000313" key="3">
    <source>
        <dbReference type="EMBL" id="QGG41826.1"/>
    </source>
</evidence>
<evidence type="ECO:0000259" key="2">
    <source>
        <dbReference type="SMART" id="SM00834"/>
    </source>
</evidence>